<name>A0AAQ3MIN0_VIGMU</name>
<dbReference type="Proteomes" id="UP001374535">
    <property type="component" value="Chromosome 11"/>
</dbReference>
<accession>A0AAQ3MIN0</accession>
<keyword evidence="3" id="KW-1185">Reference proteome</keyword>
<feature type="region of interest" description="Disordered" evidence="1">
    <location>
        <begin position="68"/>
        <end position="87"/>
    </location>
</feature>
<evidence type="ECO:0000313" key="2">
    <source>
        <dbReference type="EMBL" id="WVY91787.1"/>
    </source>
</evidence>
<protein>
    <submittedName>
        <fullName evidence="2">Uncharacterized protein</fullName>
    </submittedName>
</protein>
<gene>
    <name evidence="2" type="ORF">V8G54_037301</name>
</gene>
<dbReference type="AlphaFoldDB" id="A0AAQ3MIN0"/>
<evidence type="ECO:0000256" key="1">
    <source>
        <dbReference type="SAM" id="MobiDB-lite"/>
    </source>
</evidence>
<organism evidence="2 3">
    <name type="scientific">Vigna mungo</name>
    <name type="common">Black gram</name>
    <name type="synonym">Phaseolus mungo</name>
    <dbReference type="NCBI Taxonomy" id="3915"/>
    <lineage>
        <taxon>Eukaryota</taxon>
        <taxon>Viridiplantae</taxon>
        <taxon>Streptophyta</taxon>
        <taxon>Embryophyta</taxon>
        <taxon>Tracheophyta</taxon>
        <taxon>Spermatophyta</taxon>
        <taxon>Magnoliopsida</taxon>
        <taxon>eudicotyledons</taxon>
        <taxon>Gunneridae</taxon>
        <taxon>Pentapetalae</taxon>
        <taxon>rosids</taxon>
        <taxon>fabids</taxon>
        <taxon>Fabales</taxon>
        <taxon>Fabaceae</taxon>
        <taxon>Papilionoideae</taxon>
        <taxon>50 kb inversion clade</taxon>
        <taxon>NPAAA clade</taxon>
        <taxon>indigoferoid/millettioid clade</taxon>
        <taxon>Phaseoleae</taxon>
        <taxon>Vigna</taxon>
    </lineage>
</organism>
<feature type="compositionally biased region" description="Basic and acidic residues" evidence="1">
    <location>
        <begin position="175"/>
        <end position="186"/>
    </location>
</feature>
<feature type="region of interest" description="Disordered" evidence="1">
    <location>
        <begin position="167"/>
        <end position="186"/>
    </location>
</feature>
<evidence type="ECO:0000313" key="3">
    <source>
        <dbReference type="Proteomes" id="UP001374535"/>
    </source>
</evidence>
<sequence length="213" mass="23491">MLLILRTPRLTRKDEPQKIRNRVRSPKHHRRHVRVRNQISKGPRGLRLSAAASAAFFCHGLQQPVHDSAATCPDDRSPTAGVRGSDIGEQSRNANLESGAHLMVCRRQHRAQRVPEDRSSDARAPGVVENPVEGVRRLARGVLGSRVERIGFSAAIGFLADVVGVEEGGGGENGGGREREDVSPRGRLRSDRREVVAVSEDWCNLRILYAFLC</sequence>
<proteinExistence type="predicted"/>
<reference evidence="2 3" key="1">
    <citation type="journal article" date="2023" name="Life. Sci Alliance">
        <title>Evolutionary insights into 3D genome organization and epigenetic landscape of Vigna mungo.</title>
        <authorList>
            <person name="Junaid A."/>
            <person name="Singh B."/>
            <person name="Bhatia S."/>
        </authorList>
    </citation>
    <scope>NUCLEOTIDE SEQUENCE [LARGE SCALE GENOMIC DNA]</scope>
    <source>
        <strain evidence="2">Urdbean</strain>
    </source>
</reference>
<dbReference type="EMBL" id="CP144690">
    <property type="protein sequence ID" value="WVY91787.1"/>
    <property type="molecule type" value="Genomic_DNA"/>
</dbReference>